<dbReference type="PANTHER" id="PTHR43289:SF6">
    <property type="entry name" value="SERINE_THREONINE-PROTEIN KINASE NEKL-3"/>
    <property type="match status" value="1"/>
</dbReference>
<evidence type="ECO:0000259" key="9">
    <source>
        <dbReference type="PROSITE" id="PS50011"/>
    </source>
</evidence>
<dbReference type="Gene3D" id="3.40.1000.10">
    <property type="entry name" value="Mog1/PsbP, alpha/beta/alpha sandwich"/>
    <property type="match status" value="1"/>
</dbReference>
<dbReference type="EC" id="2.7.11.1" evidence="1"/>
<keyword evidence="8" id="KW-1133">Transmembrane helix</keyword>
<evidence type="ECO:0000256" key="7">
    <source>
        <dbReference type="PROSITE-ProRule" id="PRU10141"/>
    </source>
</evidence>
<dbReference type="SUPFAM" id="SSF56112">
    <property type="entry name" value="Protein kinase-like (PK-like)"/>
    <property type="match status" value="1"/>
</dbReference>
<evidence type="ECO:0000313" key="10">
    <source>
        <dbReference type="EMBL" id="GIF75959.1"/>
    </source>
</evidence>
<feature type="transmembrane region" description="Helical" evidence="8">
    <location>
        <begin position="288"/>
        <end position="309"/>
    </location>
</feature>
<evidence type="ECO:0000256" key="3">
    <source>
        <dbReference type="ARBA" id="ARBA00022679"/>
    </source>
</evidence>
<feature type="domain" description="Protein kinase" evidence="9">
    <location>
        <begin position="11"/>
        <end position="266"/>
    </location>
</feature>
<keyword evidence="3" id="KW-0808">Transferase</keyword>
<keyword evidence="2" id="KW-0723">Serine/threonine-protein kinase</keyword>
<keyword evidence="8" id="KW-0472">Membrane</keyword>
<dbReference type="RefSeq" id="WP_203716798.1">
    <property type="nucleotide sequence ID" value="NZ_BONE01000051.1"/>
</dbReference>
<evidence type="ECO:0000256" key="4">
    <source>
        <dbReference type="ARBA" id="ARBA00022741"/>
    </source>
</evidence>
<comment type="caution">
    <text evidence="10">The sequence shown here is derived from an EMBL/GenBank/DDBJ whole genome shotgun (WGS) entry which is preliminary data.</text>
</comment>
<keyword evidence="8" id="KW-0812">Transmembrane</keyword>
<keyword evidence="6 7" id="KW-0067">ATP-binding</keyword>
<evidence type="ECO:0000256" key="2">
    <source>
        <dbReference type="ARBA" id="ARBA00022527"/>
    </source>
</evidence>
<dbReference type="InterPro" id="IPR011009">
    <property type="entry name" value="Kinase-like_dom_sf"/>
</dbReference>
<name>A0ABQ4CXG0_9ACTN</name>
<organism evidence="10 11">
    <name type="scientific">Asanoa siamensis</name>
    <dbReference type="NCBI Taxonomy" id="926357"/>
    <lineage>
        <taxon>Bacteria</taxon>
        <taxon>Bacillati</taxon>
        <taxon>Actinomycetota</taxon>
        <taxon>Actinomycetes</taxon>
        <taxon>Micromonosporales</taxon>
        <taxon>Micromonosporaceae</taxon>
        <taxon>Asanoa</taxon>
    </lineage>
</organism>
<dbReference type="InterPro" id="IPR017441">
    <property type="entry name" value="Protein_kinase_ATP_BS"/>
</dbReference>
<feature type="binding site" evidence="7">
    <location>
        <position position="40"/>
    </location>
    <ligand>
        <name>ATP</name>
        <dbReference type="ChEBI" id="CHEBI:30616"/>
    </ligand>
</feature>
<evidence type="ECO:0000256" key="1">
    <source>
        <dbReference type="ARBA" id="ARBA00012513"/>
    </source>
</evidence>
<proteinExistence type="predicted"/>
<reference evidence="10 11" key="1">
    <citation type="submission" date="2021-01" db="EMBL/GenBank/DDBJ databases">
        <title>Whole genome shotgun sequence of Asanoa siamensis NBRC 107932.</title>
        <authorList>
            <person name="Komaki H."/>
            <person name="Tamura T."/>
        </authorList>
    </citation>
    <scope>NUCLEOTIDE SEQUENCE [LARGE SCALE GENOMIC DNA]</scope>
    <source>
        <strain evidence="10 11">NBRC 107932</strain>
    </source>
</reference>
<dbReference type="Proteomes" id="UP000604117">
    <property type="component" value="Unassembled WGS sequence"/>
</dbReference>
<keyword evidence="11" id="KW-1185">Reference proteome</keyword>
<dbReference type="PROSITE" id="PS00108">
    <property type="entry name" value="PROTEIN_KINASE_ST"/>
    <property type="match status" value="1"/>
</dbReference>
<evidence type="ECO:0000313" key="11">
    <source>
        <dbReference type="Proteomes" id="UP000604117"/>
    </source>
</evidence>
<sequence>MSTGTVLADRYVLEEVIGAGGMGRVWRGHDRVLGRPVAVKEILSPPWLTAGAAERWQHGLREAQAASRLRHPNVVAVLDVLQTDRPWIIMEYVPARSLDAVLAERGPFDARDAARLGLEILAALDAAHRAGVIHRDVKPHNVLLAADGRVVLTDFGLAVIAEGGVTVPQQVLGSPEFVAPECARDGVSTVECDLWSLGATLYALVEGVSPYHRPTAVATLAALAVDPPDPMARAGPIGPVILRLLNRDPRRRPGVIETGLLLRAVMTGSATRPLPKARRRWVPRRWRAVLAAAAACVLAGAGTAAAVGLPERVSPDAPATPAAAPAVQDCLVPSPPVGTSSINAGAGPYALPGGWDWHADDAGFTAAIPASWSRFQSATAVCFRDPGGTRTLAVETAVTPTTDPTTFWRRAETASRAAGALPGYTKISIGPVLAGSGGAEWESTWETKDGTRRHARRIVVTTAPGQAYTLSWFTDDTDWPLDEPLFRLVMTSYRGNT</sequence>
<evidence type="ECO:0000256" key="5">
    <source>
        <dbReference type="ARBA" id="ARBA00022777"/>
    </source>
</evidence>
<dbReference type="EMBL" id="BONE01000051">
    <property type="protein sequence ID" value="GIF75959.1"/>
    <property type="molecule type" value="Genomic_DNA"/>
</dbReference>
<dbReference type="PROSITE" id="PS00107">
    <property type="entry name" value="PROTEIN_KINASE_ATP"/>
    <property type="match status" value="1"/>
</dbReference>
<dbReference type="Gene3D" id="1.10.510.10">
    <property type="entry name" value="Transferase(Phosphotransferase) domain 1"/>
    <property type="match status" value="1"/>
</dbReference>
<dbReference type="Pfam" id="PF00069">
    <property type="entry name" value="Pkinase"/>
    <property type="match status" value="1"/>
</dbReference>
<gene>
    <name evidence="10" type="ORF">Asi02nite_54770</name>
</gene>
<dbReference type="PANTHER" id="PTHR43289">
    <property type="entry name" value="MITOGEN-ACTIVATED PROTEIN KINASE KINASE KINASE 20-RELATED"/>
    <property type="match status" value="1"/>
</dbReference>
<dbReference type="InterPro" id="IPR008271">
    <property type="entry name" value="Ser/Thr_kinase_AS"/>
</dbReference>
<keyword evidence="5" id="KW-0418">Kinase</keyword>
<dbReference type="CDD" id="cd14014">
    <property type="entry name" value="STKc_PknB_like"/>
    <property type="match status" value="1"/>
</dbReference>
<evidence type="ECO:0000256" key="8">
    <source>
        <dbReference type="SAM" id="Phobius"/>
    </source>
</evidence>
<evidence type="ECO:0000256" key="6">
    <source>
        <dbReference type="ARBA" id="ARBA00022840"/>
    </source>
</evidence>
<dbReference type="Gene3D" id="3.30.200.20">
    <property type="entry name" value="Phosphorylase Kinase, domain 1"/>
    <property type="match status" value="1"/>
</dbReference>
<dbReference type="PROSITE" id="PS50011">
    <property type="entry name" value="PROTEIN_KINASE_DOM"/>
    <property type="match status" value="1"/>
</dbReference>
<keyword evidence="4 7" id="KW-0547">Nucleotide-binding</keyword>
<protein>
    <recommendedName>
        <fullName evidence="1">non-specific serine/threonine protein kinase</fullName>
        <ecNumber evidence="1">2.7.11.1</ecNumber>
    </recommendedName>
</protein>
<dbReference type="SMART" id="SM00220">
    <property type="entry name" value="S_TKc"/>
    <property type="match status" value="1"/>
</dbReference>
<dbReference type="InterPro" id="IPR000719">
    <property type="entry name" value="Prot_kinase_dom"/>
</dbReference>
<accession>A0ABQ4CXG0</accession>